<organism evidence="5 6">
    <name type="scientific">Apiospora marii</name>
    <dbReference type="NCBI Taxonomy" id="335849"/>
    <lineage>
        <taxon>Eukaryota</taxon>
        <taxon>Fungi</taxon>
        <taxon>Dikarya</taxon>
        <taxon>Ascomycota</taxon>
        <taxon>Pezizomycotina</taxon>
        <taxon>Sordariomycetes</taxon>
        <taxon>Xylariomycetidae</taxon>
        <taxon>Amphisphaeriales</taxon>
        <taxon>Apiosporaceae</taxon>
        <taxon>Apiospora</taxon>
    </lineage>
</organism>
<dbReference type="PANTHER" id="PTHR47966:SF51">
    <property type="entry name" value="BETA-SITE APP-CLEAVING ENZYME, ISOFORM A-RELATED"/>
    <property type="match status" value="1"/>
</dbReference>
<feature type="transmembrane region" description="Helical" evidence="3">
    <location>
        <begin position="463"/>
        <end position="487"/>
    </location>
</feature>
<dbReference type="Gene3D" id="2.40.70.10">
    <property type="entry name" value="Acid Proteases"/>
    <property type="match status" value="2"/>
</dbReference>
<dbReference type="Proteomes" id="UP001396898">
    <property type="component" value="Unassembled WGS sequence"/>
</dbReference>
<dbReference type="Pfam" id="PF00026">
    <property type="entry name" value="Asp"/>
    <property type="match status" value="1"/>
</dbReference>
<dbReference type="PANTHER" id="PTHR47966">
    <property type="entry name" value="BETA-SITE APP-CLEAVING ENZYME, ISOFORM A-RELATED"/>
    <property type="match status" value="1"/>
</dbReference>
<gene>
    <name evidence="5" type="ORF">PG991_013925</name>
</gene>
<evidence type="ECO:0000313" key="5">
    <source>
        <dbReference type="EMBL" id="KAK8001703.1"/>
    </source>
</evidence>
<keyword evidence="3" id="KW-0812">Transmembrane</keyword>
<feature type="compositionally biased region" description="Basic and acidic residues" evidence="2">
    <location>
        <begin position="503"/>
        <end position="529"/>
    </location>
</feature>
<keyword evidence="6" id="KW-1185">Reference proteome</keyword>
<dbReference type="SUPFAM" id="SSF50630">
    <property type="entry name" value="Acid proteases"/>
    <property type="match status" value="1"/>
</dbReference>
<dbReference type="EMBL" id="JAQQWI010000018">
    <property type="protein sequence ID" value="KAK8001703.1"/>
    <property type="molecule type" value="Genomic_DNA"/>
</dbReference>
<evidence type="ECO:0000313" key="6">
    <source>
        <dbReference type="Proteomes" id="UP001396898"/>
    </source>
</evidence>
<evidence type="ECO:0000256" key="1">
    <source>
        <dbReference type="ARBA" id="ARBA00007447"/>
    </source>
</evidence>
<evidence type="ECO:0000256" key="2">
    <source>
        <dbReference type="SAM" id="MobiDB-lite"/>
    </source>
</evidence>
<feature type="domain" description="Peptidase A1" evidence="4">
    <location>
        <begin position="31"/>
        <end position="387"/>
    </location>
</feature>
<sequence>MGSMFVSRSGTRGALSVPVRFDSSDYWYYNYFVSLEIGMPAQHVDVILKKSPYPIIPYTGSTTCRSDPQSCSPGSLTRRASSDSFVLIIDDPTKSTSQTIVSSGDVRFLTTNWFNTSGANQGDLFQDNVAIGGLKLVNHTFGVDMGGGLSTLGTGELWNQPVQDLPPTLARQMVDQGDIASAAFSLALDRIATEATANGTLLFGAIDKKKYMGELIALDASHFTTGTYGSKTYGIALTSLQISSSSGTDELLTPGTPLFMSPGIGSLASMPEPIANKIYEEIGVTYDRKKRKATVPCERAAAKDAHFTFGFHGPKGPQIKVPLRDYFVPIRYAQGLARAGPDYDVSKHGDCEFKMTVKQGDILTLGKPLMRNAYTVYDQENQVFGLAQASYSTDEDIVPFAKRGDPIPSSVPGPVVRPSGPPYNSNQTDLLDFPVATLATLTAAAGIQTPISSQRESETAMRVGLGVGIPLGILVITLTGLVVWVLVLKRPLWLCGHAFGNDAPKEGTELEAGEERSRSDHWGSPRRQEPVVIDGGELDSTEKRPVELEVAANDER</sequence>
<feature type="compositionally biased region" description="Basic and acidic residues" evidence="2">
    <location>
        <begin position="540"/>
        <end position="556"/>
    </location>
</feature>
<protein>
    <recommendedName>
        <fullName evidence="4">Peptidase A1 domain-containing protein</fullName>
    </recommendedName>
</protein>
<evidence type="ECO:0000256" key="3">
    <source>
        <dbReference type="SAM" id="Phobius"/>
    </source>
</evidence>
<dbReference type="InterPro" id="IPR021109">
    <property type="entry name" value="Peptidase_aspartic_dom_sf"/>
</dbReference>
<name>A0ABR1R7J6_9PEZI</name>
<dbReference type="InterPro" id="IPR033121">
    <property type="entry name" value="PEPTIDASE_A1"/>
</dbReference>
<evidence type="ECO:0000259" key="4">
    <source>
        <dbReference type="PROSITE" id="PS51767"/>
    </source>
</evidence>
<reference evidence="5 6" key="1">
    <citation type="submission" date="2023-01" db="EMBL/GenBank/DDBJ databases">
        <title>Analysis of 21 Apiospora genomes using comparative genomics revels a genus with tremendous synthesis potential of carbohydrate active enzymes and secondary metabolites.</title>
        <authorList>
            <person name="Sorensen T."/>
        </authorList>
    </citation>
    <scope>NUCLEOTIDE SEQUENCE [LARGE SCALE GENOMIC DNA]</scope>
    <source>
        <strain evidence="5 6">CBS 20057</strain>
    </source>
</reference>
<keyword evidence="3" id="KW-1133">Transmembrane helix</keyword>
<feature type="region of interest" description="Disordered" evidence="2">
    <location>
        <begin position="503"/>
        <end position="556"/>
    </location>
</feature>
<comment type="caution">
    <text evidence="5">The sequence shown here is derived from an EMBL/GenBank/DDBJ whole genome shotgun (WGS) entry which is preliminary data.</text>
</comment>
<comment type="similarity">
    <text evidence="1">Belongs to the peptidase A1 family.</text>
</comment>
<accession>A0ABR1R7J6</accession>
<dbReference type="PROSITE" id="PS51767">
    <property type="entry name" value="PEPTIDASE_A1"/>
    <property type="match status" value="1"/>
</dbReference>
<dbReference type="InterPro" id="IPR001461">
    <property type="entry name" value="Aspartic_peptidase_A1"/>
</dbReference>
<proteinExistence type="inferred from homology"/>
<keyword evidence="3" id="KW-0472">Membrane</keyword>